<name>A0A427AUF4_ENSVE</name>
<dbReference type="Proteomes" id="UP000287651">
    <property type="component" value="Unassembled WGS sequence"/>
</dbReference>
<dbReference type="GO" id="GO:0009536">
    <property type="term" value="C:plastid"/>
    <property type="evidence" value="ECO:0007669"/>
    <property type="project" value="UniProtKB-SubCell"/>
</dbReference>
<dbReference type="PANTHER" id="PTHR31906">
    <property type="entry name" value="PLASTID-LIPID-ASSOCIATED PROTEIN 4, CHLOROPLASTIC-RELATED"/>
    <property type="match status" value="1"/>
</dbReference>
<feature type="compositionally biased region" description="Acidic residues" evidence="4">
    <location>
        <begin position="176"/>
        <end position="188"/>
    </location>
</feature>
<sequence length="229" mass="24736">MIFIAQISASPKSTKREAMIRHAFATPLAIPNPKPRDTHRSALGRLGPSLRPIVRAAAAPPLERRKLDLLQAVQETQRGLAATADQRSAVEEALVSPLASQVCVEEYDAGSPVNLSVLDGTWRLNYTSASDVLVLFEAGARLPFLQVLLTLLPTVFSPSLSGGISLAAAREKEEEVEEEAEEKGEPEDLVLLSLDDPDPSSPSLTGRRRCAPFFSSSPHTRSCLLLVFS</sequence>
<keyword evidence="2" id="KW-0934">Plastid</keyword>
<dbReference type="Pfam" id="PF04755">
    <property type="entry name" value="PAP_fibrillin"/>
    <property type="match status" value="1"/>
</dbReference>
<feature type="domain" description="Plastid lipid-associated protein/fibrillin conserved" evidence="5">
    <location>
        <begin position="64"/>
        <end position="147"/>
    </location>
</feature>
<feature type="region of interest" description="Disordered" evidence="4">
    <location>
        <begin position="176"/>
        <end position="207"/>
    </location>
</feature>
<comment type="subcellular location">
    <subcellularLocation>
        <location evidence="1">Plastid</location>
    </subcellularLocation>
</comment>
<proteinExistence type="predicted"/>
<evidence type="ECO:0000313" key="7">
    <source>
        <dbReference type="Proteomes" id="UP000287651"/>
    </source>
</evidence>
<dbReference type="InterPro" id="IPR006843">
    <property type="entry name" value="PAP/fibrillin_dom"/>
</dbReference>
<dbReference type="EMBL" id="AMZH03001319">
    <property type="protein sequence ID" value="RRT79756.1"/>
    <property type="molecule type" value="Genomic_DNA"/>
</dbReference>
<evidence type="ECO:0000256" key="3">
    <source>
        <dbReference type="ARBA" id="ARBA00022946"/>
    </source>
</evidence>
<evidence type="ECO:0000259" key="5">
    <source>
        <dbReference type="Pfam" id="PF04755"/>
    </source>
</evidence>
<feature type="non-terminal residue" evidence="6">
    <location>
        <position position="229"/>
    </location>
</feature>
<gene>
    <name evidence="6" type="ORF">B296_00012104</name>
</gene>
<evidence type="ECO:0000256" key="2">
    <source>
        <dbReference type="ARBA" id="ARBA00022640"/>
    </source>
</evidence>
<organism evidence="6 7">
    <name type="scientific">Ensete ventricosum</name>
    <name type="common">Abyssinian banana</name>
    <name type="synonym">Musa ensete</name>
    <dbReference type="NCBI Taxonomy" id="4639"/>
    <lineage>
        <taxon>Eukaryota</taxon>
        <taxon>Viridiplantae</taxon>
        <taxon>Streptophyta</taxon>
        <taxon>Embryophyta</taxon>
        <taxon>Tracheophyta</taxon>
        <taxon>Spermatophyta</taxon>
        <taxon>Magnoliopsida</taxon>
        <taxon>Liliopsida</taxon>
        <taxon>Zingiberales</taxon>
        <taxon>Musaceae</taxon>
        <taxon>Ensete</taxon>
    </lineage>
</organism>
<dbReference type="AlphaFoldDB" id="A0A427AUF4"/>
<accession>A0A427AUF4</accession>
<reference evidence="6 7" key="1">
    <citation type="journal article" date="2014" name="Agronomy (Basel)">
        <title>A Draft Genome Sequence for Ensete ventricosum, the Drought-Tolerant Tree Against Hunger.</title>
        <authorList>
            <person name="Harrison J."/>
            <person name="Moore K.A."/>
            <person name="Paszkiewicz K."/>
            <person name="Jones T."/>
            <person name="Grant M."/>
            <person name="Ambacheew D."/>
            <person name="Muzemil S."/>
            <person name="Studholme D.J."/>
        </authorList>
    </citation>
    <scope>NUCLEOTIDE SEQUENCE [LARGE SCALE GENOMIC DNA]</scope>
</reference>
<dbReference type="InterPro" id="IPR039633">
    <property type="entry name" value="PAP"/>
</dbReference>
<evidence type="ECO:0000313" key="6">
    <source>
        <dbReference type="EMBL" id="RRT79756.1"/>
    </source>
</evidence>
<evidence type="ECO:0000256" key="1">
    <source>
        <dbReference type="ARBA" id="ARBA00004474"/>
    </source>
</evidence>
<evidence type="ECO:0000256" key="4">
    <source>
        <dbReference type="SAM" id="MobiDB-lite"/>
    </source>
</evidence>
<keyword evidence="3" id="KW-0809">Transit peptide</keyword>
<comment type="caution">
    <text evidence="6">The sequence shown here is derived from an EMBL/GenBank/DDBJ whole genome shotgun (WGS) entry which is preliminary data.</text>
</comment>
<protein>
    <recommendedName>
        <fullName evidence="5">Plastid lipid-associated protein/fibrillin conserved domain-containing protein</fullName>
    </recommendedName>
</protein>